<keyword evidence="2" id="KW-0255">Endonuclease</keyword>
<gene>
    <name evidence="2" type="ORF">ASZ90_014593</name>
</gene>
<evidence type="ECO:0000259" key="1">
    <source>
        <dbReference type="Pfam" id="PF10593"/>
    </source>
</evidence>
<dbReference type="AlphaFoldDB" id="A0A0W8F4P7"/>
<evidence type="ECO:0000313" key="2">
    <source>
        <dbReference type="EMBL" id="KUG15726.1"/>
    </source>
</evidence>
<keyword evidence="2" id="KW-0378">Hydrolase</keyword>
<name>A0A0W8F4P7_9ZZZZ</name>
<feature type="domain" description="Putative endonuclease Z1" evidence="1">
    <location>
        <begin position="385"/>
        <end position="610"/>
    </location>
</feature>
<accession>A0A0W8F4P7</accession>
<dbReference type="EMBL" id="LNQE01001536">
    <property type="protein sequence ID" value="KUG15726.1"/>
    <property type="molecule type" value="Genomic_DNA"/>
</dbReference>
<dbReference type="GO" id="GO:0004519">
    <property type="term" value="F:endonuclease activity"/>
    <property type="evidence" value="ECO:0007669"/>
    <property type="project" value="UniProtKB-KW"/>
</dbReference>
<sequence>MNFEEALGIVRRFIDVGLSRDSAVNNPAIPDEFRSRILQELASESTITLEPVRVIVNNRDRADWLRLADRSEWYYWTTLRQFWLDQKGWPQNVVQSVDDATDRILGQLPPPDTESFNIRGLVLGYVQSGKTANYTALIAKAADLGYRLVIVLSGIDNGLRLQTQQRLKRELVGYPGPNRDTVPLPPIGRQWFEFTRDELTGDFRAGYANQAALQGPQPVLLVIKKNGAVLRRLIQWLDSAPEDYMRTIPVLIIDDEADQASIDTSGTYQTEDDSEDGVIEYPSAINRKIRQILQRFQKSAYVAYTATPFANILIPHDTYHPEYSGDLYPKDFIIDLPKPHGYYGAEELFGISDYFETEGQSGLDILNPISDDDLEIIADGSVPASLENALIDFILAGAARSQRGEGSQPATMLIHTSHLIGEQRRLTDIFLQRFKELRDEWRYQRHRGMQDLLKNRWESDFRRITRERYPDLDVPFAVIEPFIHSFFESVDVKTINSQTGEVLDYQKDPDLKAVGIGGNKLSRGLTLEGLLVSYFVRSSSMYDTLMQMGRWFGFRHGYEDLTRIYTTPDLIQHFSDLAFVERQIREDIRIYEDEGLTPVQVGIRIRAHPTMTITSRLKSRFSQFETIAQSYSGKSTETVKFPLSQPRILREQEEANLRILKEFLSGLGAPLENDKKGPVWSNVDTSRVLSFIKSYQQFGDPGEFSPSLISAYIEKQSGLGELTTWVVAVRGRGSLDERLGSANWNLPGGPVPQISRTRIKGTDRLGVISESRDEAAGLSADALVRMEQAIRNGDKPRIRTCARDQRSKEEGLLLLYPISRYSGYDTPLNGNRTRLYDDPDDPESCDLIGIAFSFPKSDHPQPVEKYVRGTVPGR</sequence>
<organism evidence="2">
    <name type="scientific">hydrocarbon metagenome</name>
    <dbReference type="NCBI Taxonomy" id="938273"/>
    <lineage>
        <taxon>unclassified sequences</taxon>
        <taxon>metagenomes</taxon>
        <taxon>ecological metagenomes</taxon>
    </lineage>
</organism>
<protein>
    <submittedName>
        <fullName evidence="2">Endonuclease</fullName>
    </submittedName>
</protein>
<proteinExistence type="predicted"/>
<comment type="caution">
    <text evidence="2">The sequence shown here is derived from an EMBL/GenBank/DDBJ whole genome shotgun (WGS) entry which is preliminary data.</text>
</comment>
<dbReference type="Pfam" id="PF10593">
    <property type="entry name" value="Z1"/>
    <property type="match status" value="1"/>
</dbReference>
<dbReference type="InterPro" id="IPR018310">
    <property type="entry name" value="Put_endonuclease_Z1-dom"/>
</dbReference>
<reference evidence="2" key="1">
    <citation type="journal article" date="2015" name="Proc. Natl. Acad. Sci. U.S.A.">
        <title>Networks of energetic and metabolic interactions define dynamics in microbial communities.</title>
        <authorList>
            <person name="Embree M."/>
            <person name="Liu J.K."/>
            <person name="Al-Bassam M.M."/>
            <person name="Zengler K."/>
        </authorList>
    </citation>
    <scope>NUCLEOTIDE SEQUENCE</scope>
</reference>
<keyword evidence="2" id="KW-0540">Nuclease</keyword>